<dbReference type="EMBL" id="CM029049">
    <property type="protein sequence ID" value="KAG2575404.1"/>
    <property type="molecule type" value="Genomic_DNA"/>
</dbReference>
<feature type="region of interest" description="Disordered" evidence="1">
    <location>
        <begin position="93"/>
        <end position="119"/>
    </location>
</feature>
<organism evidence="2 3">
    <name type="scientific">Panicum virgatum</name>
    <name type="common">Blackwell switchgrass</name>
    <dbReference type="NCBI Taxonomy" id="38727"/>
    <lineage>
        <taxon>Eukaryota</taxon>
        <taxon>Viridiplantae</taxon>
        <taxon>Streptophyta</taxon>
        <taxon>Embryophyta</taxon>
        <taxon>Tracheophyta</taxon>
        <taxon>Spermatophyta</taxon>
        <taxon>Magnoliopsida</taxon>
        <taxon>Liliopsida</taxon>
        <taxon>Poales</taxon>
        <taxon>Poaceae</taxon>
        <taxon>PACMAD clade</taxon>
        <taxon>Panicoideae</taxon>
        <taxon>Panicodae</taxon>
        <taxon>Paniceae</taxon>
        <taxon>Panicinae</taxon>
        <taxon>Panicum</taxon>
        <taxon>Panicum sect. Hiantes</taxon>
    </lineage>
</organism>
<dbReference type="AlphaFoldDB" id="A0A8T0QQR0"/>
<evidence type="ECO:0000313" key="3">
    <source>
        <dbReference type="Proteomes" id="UP000823388"/>
    </source>
</evidence>
<keyword evidence="3" id="KW-1185">Reference proteome</keyword>
<proteinExistence type="predicted"/>
<protein>
    <submittedName>
        <fullName evidence="2">Uncharacterized protein</fullName>
    </submittedName>
</protein>
<accession>A0A8T0QQR0</accession>
<evidence type="ECO:0000313" key="2">
    <source>
        <dbReference type="EMBL" id="KAG2575404.1"/>
    </source>
</evidence>
<evidence type="ECO:0000256" key="1">
    <source>
        <dbReference type="SAM" id="MobiDB-lite"/>
    </source>
</evidence>
<dbReference type="Proteomes" id="UP000823388">
    <property type="component" value="Chromosome 7K"/>
</dbReference>
<sequence>MAAVRVADPGVDGLPECQRHPQASRRLRKLRGAAGDIVRFNAVRRPVALGAAVPSRAPPSSMSLRPMRRRLVLTVRSNDVEEARRVYPAAARHTRTISSTSTRLHAPARGLETAPPPRRPLGTVVSYGLVFSL</sequence>
<comment type="caution">
    <text evidence="2">The sequence shown here is derived from an EMBL/GenBank/DDBJ whole genome shotgun (WGS) entry which is preliminary data.</text>
</comment>
<gene>
    <name evidence="2" type="ORF">PVAP13_7KG433201</name>
</gene>
<name>A0A8T0QQR0_PANVG</name>
<reference evidence="2 3" key="1">
    <citation type="submission" date="2020-05" db="EMBL/GenBank/DDBJ databases">
        <title>WGS assembly of Panicum virgatum.</title>
        <authorList>
            <person name="Lovell J.T."/>
            <person name="Jenkins J."/>
            <person name="Shu S."/>
            <person name="Juenger T.E."/>
            <person name="Schmutz J."/>
        </authorList>
    </citation>
    <scope>NUCLEOTIDE SEQUENCE [LARGE SCALE GENOMIC DNA]</scope>
    <source>
        <strain evidence="3">cv. AP13</strain>
    </source>
</reference>